<reference evidence="2" key="1">
    <citation type="submission" date="2022-11" db="UniProtKB">
        <authorList>
            <consortium name="WormBaseParasite"/>
        </authorList>
    </citation>
    <scope>IDENTIFICATION</scope>
</reference>
<dbReference type="AlphaFoldDB" id="A0A915C1I0"/>
<evidence type="ECO:0000313" key="1">
    <source>
        <dbReference type="Proteomes" id="UP000887569"/>
    </source>
</evidence>
<protein>
    <submittedName>
        <fullName evidence="2">PDZ domain-containing protein</fullName>
    </submittedName>
</protein>
<dbReference type="SUPFAM" id="SSF50156">
    <property type="entry name" value="PDZ domain-like"/>
    <property type="match status" value="1"/>
</dbReference>
<dbReference type="Proteomes" id="UP000887569">
    <property type="component" value="Unplaced"/>
</dbReference>
<name>A0A915C1I0_PARUN</name>
<evidence type="ECO:0000313" key="2">
    <source>
        <dbReference type="WBParaSite" id="PgR075_g043_t01"/>
    </source>
</evidence>
<dbReference type="WBParaSite" id="PgR075_g043_t01">
    <property type="protein sequence ID" value="PgR075_g043_t01"/>
    <property type="gene ID" value="PgR075_g043"/>
</dbReference>
<keyword evidence="1" id="KW-1185">Reference proteome</keyword>
<dbReference type="PANTHER" id="PTHR31327:SF7">
    <property type="entry name" value="PDZ DOMAIN-CONTAINING PROTEIN"/>
    <property type="match status" value="1"/>
</dbReference>
<accession>A0A915C1I0</accession>
<dbReference type="PANTHER" id="PTHR31327">
    <property type="entry name" value="SPERM MEIOSIS PDZ DOMAIN CONTAINING PROTEINS-RELATED"/>
    <property type="match status" value="1"/>
</dbReference>
<sequence>MLQFTMKVKRPIWNMKTDHLPKGYDVVPGYDYFLGLMVLYPGGKLGMNVKSYNSKVYVTHTDQLSLSTSTCIVGDCIVEVSGTPVTSTAVCSSIILKSLKEKKYVVMTLERAVSQRALHFVRFVLLAEKTKQLDIRYAHILSSFHLCLTNHEGIYLRKCETKIGKFCNPTSKTERGEAIVN</sequence>
<organism evidence="1 2">
    <name type="scientific">Parascaris univalens</name>
    <name type="common">Nematode worm</name>
    <dbReference type="NCBI Taxonomy" id="6257"/>
    <lineage>
        <taxon>Eukaryota</taxon>
        <taxon>Metazoa</taxon>
        <taxon>Ecdysozoa</taxon>
        <taxon>Nematoda</taxon>
        <taxon>Chromadorea</taxon>
        <taxon>Rhabditida</taxon>
        <taxon>Spirurina</taxon>
        <taxon>Ascaridomorpha</taxon>
        <taxon>Ascaridoidea</taxon>
        <taxon>Ascarididae</taxon>
        <taxon>Parascaris</taxon>
    </lineage>
</organism>
<proteinExistence type="predicted"/>
<dbReference type="InterPro" id="IPR036034">
    <property type="entry name" value="PDZ_sf"/>
</dbReference>
<dbReference type="InterPro" id="IPR040264">
    <property type="entry name" value="T15H9.4-like"/>
</dbReference>